<keyword evidence="3" id="KW-1185">Reference proteome</keyword>
<name>A0A506U1T1_9HYPH</name>
<evidence type="ECO:0000313" key="3">
    <source>
        <dbReference type="Proteomes" id="UP000318801"/>
    </source>
</evidence>
<protein>
    <recommendedName>
        <fullName evidence="4">Lipoprotein</fullName>
    </recommendedName>
</protein>
<organism evidence="2 3">
    <name type="scientific">Martelella alba</name>
    <dbReference type="NCBI Taxonomy" id="2590451"/>
    <lineage>
        <taxon>Bacteria</taxon>
        <taxon>Pseudomonadati</taxon>
        <taxon>Pseudomonadota</taxon>
        <taxon>Alphaproteobacteria</taxon>
        <taxon>Hyphomicrobiales</taxon>
        <taxon>Aurantimonadaceae</taxon>
        <taxon>Martelella</taxon>
    </lineage>
</organism>
<dbReference type="AlphaFoldDB" id="A0A506U1T1"/>
<feature type="chain" id="PRO_5021482858" description="Lipoprotein" evidence="1">
    <location>
        <begin position="20"/>
        <end position="241"/>
    </location>
</feature>
<dbReference type="Proteomes" id="UP000318801">
    <property type="component" value="Unassembled WGS sequence"/>
</dbReference>
<comment type="caution">
    <text evidence="2">The sequence shown here is derived from an EMBL/GenBank/DDBJ whole genome shotgun (WGS) entry which is preliminary data.</text>
</comment>
<gene>
    <name evidence="2" type="ORF">FJU08_20755</name>
</gene>
<evidence type="ECO:0000313" key="2">
    <source>
        <dbReference type="EMBL" id="TPW27221.1"/>
    </source>
</evidence>
<sequence>MFRIALLILVLISSGCTLSQVGGFEDAAAYDAACFREKLYEAVNFSEGCPRRTNEAPSIRAGYYNERFEYLARAEYANQLSYQYRRAARRASQGQDFGAVSIIASAGTAAGGLLFGSSLNLVKGAGLAAGLADANLGYFQPKQAQLSLLLAASKANCIATAAQPEPLDMVAGRQVLNDAISAVEISLAEALVRDTPSFETLVAALRAAGTSVTKEMNEGGIGGRTVENLKHDVDLCLGRSS</sequence>
<evidence type="ECO:0008006" key="4">
    <source>
        <dbReference type="Google" id="ProtNLM"/>
    </source>
</evidence>
<proteinExistence type="predicted"/>
<reference evidence="2 3" key="1">
    <citation type="submission" date="2019-06" db="EMBL/GenBank/DDBJ databases">
        <authorList>
            <person name="Li M."/>
        </authorList>
    </citation>
    <scope>NUCLEOTIDE SEQUENCE [LARGE SCALE GENOMIC DNA]</scope>
    <source>
        <strain evidence="2 3">BGMRC2036</strain>
    </source>
</reference>
<evidence type="ECO:0000256" key="1">
    <source>
        <dbReference type="SAM" id="SignalP"/>
    </source>
</evidence>
<feature type="signal peptide" evidence="1">
    <location>
        <begin position="1"/>
        <end position="19"/>
    </location>
</feature>
<dbReference type="EMBL" id="VHLG01000019">
    <property type="protein sequence ID" value="TPW27221.1"/>
    <property type="molecule type" value="Genomic_DNA"/>
</dbReference>
<keyword evidence="1" id="KW-0732">Signal</keyword>
<accession>A0A506U1T1</accession>
<dbReference type="PROSITE" id="PS51257">
    <property type="entry name" value="PROKAR_LIPOPROTEIN"/>
    <property type="match status" value="1"/>
</dbReference>